<protein>
    <submittedName>
        <fullName evidence="4">Cell wall-binding repeat-containing protein</fullName>
    </submittedName>
</protein>
<dbReference type="RefSeq" id="WP_216440141.1">
    <property type="nucleotide sequence ID" value="NZ_JAHLQF010000003.1"/>
</dbReference>
<keyword evidence="2" id="KW-0732">Signal</keyword>
<gene>
    <name evidence="4" type="ORF">KQI86_14920</name>
</gene>
<keyword evidence="5" id="KW-1185">Reference proteome</keyword>
<feature type="chain" id="PRO_5046111373" evidence="2">
    <location>
        <begin position="30"/>
        <end position="864"/>
    </location>
</feature>
<evidence type="ECO:0000256" key="1">
    <source>
        <dbReference type="SAM" id="MobiDB-lite"/>
    </source>
</evidence>
<dbReference type="Pfam" id="PF04122">
    <property type="entry name" value="CW_binding_2"/>
    <property type="match status" value="3"/>
</dbReference>
<evidence type="ECO:0000259" key="3">
    <source>
        <dbReference type="Pfam" id="PF14478"/>
    </source>
</evidence>
<feature type="domain" description="Transcobalamin-like C-terminal" evidence="3">
    <location>
        <begin position="596"/>
        <end position="671"/>
    </location>
</feature>
<dbReference type="Pfam" id="PF14478">
    <property type="entry name" value="DUF4430"/>
    <property type="match status" value="1"/>
</dbReference>
<dbReference type="EMBL" id="JAHLQF010000003">
    <property type="protein sequence ID" value="MBU5485610.1"/>
    <property type="molecule type" value="Genomic_DNA"/>
</dbReference>
<accession>A0ABS6EK67</accession>
<evidence type="ECO:0000313" key="5">
    <source>
        <dbReference type="Proteomes" id="UP000726170"/>
    </source>
</evidence>
<sequence>MNKKLLSKIAITMFTMTSLLFTNSSVTYAQNAKSRVYGKDRIETSIEISKEGWKTGSQTAIIAQGYNYADALCAAPLAKKYNAPIMLTSQYSLSEDIIKELKRLNVKNVYIIGGPKVVSEKVDEQLKSINITNITRLYGDTRYETSLKIADQLGSVNEVFITSANGYADSLSVAAIAAKKGAPIIFADKNELKQPVKQYINKVNPKKVFVIGGEGAISNNAIKGINNVERISGQDRFETNEKVLQSFKNDIIFENVYVVQGAGPKGNEFADALSCSALAAQKAAPIILTNKDITPDLKNFVNDNITSLSNIIAIGGEDVVPSSILDKIETDVEVTEINKDNSIFGEEKTKKVINGDLTVKADKVTLQNLQVKGVLIVDPGEKGSIDIKNVTANTIVVKSGGENSIHLLNSKAHNLIVDSKNNVGIELKESSNINNTSVKSNAILDNVRGNFGNVLIQNKSDSTENKVVLKGKFDKTVDIIGKANVDFKGDFSEVKVASEAKLNIEKDSKVEKISANSKCNIKVKDGATVNKVEKGVKDVEIDGDVKDVTSTDKGNGTPPGEGEKTTGSDSFTLVISKGNGSSELKKETLKIKDNNNAMNYLKSIASVTEKGGLITGIDGISNKTLKELSEEQRKRGIIGEDWFIYLNGSKTSEGADGVYPKAGDTLKFDYHEWDWRDLAPDESVMPIKISRVPNSIKAGENFEVRATCVYKPVYDAVVKVDGKEVARTDMDGCATITINSTGKHTVSVEKESGKDEKTIEVTPNGSSGGDNGGDNGGEIDPEKPLDNAFKMTSNGDKVQMKITNEENGEITITLYDSNNSLVYIGQDTLNNGAVKFNTVLDNGKYYGFYKFKNKEKVKVEFEIK</sequence>
<dbReference type="InterPro" id="IPR051922">
    <property type="entry name" value="Bact_Sporulation_Assoc"/>
</dbReference>
<evidence type="ECO:0000256" key="2">
    <source>
        <dbReference type="SAM" id="SignalP"/>
    </source>
</evidence>
<dbReference type="PANTHER" id="PTHR30032">
    <property type="entry name" value="N-ACETYLMURAMOYL-L-ALANINE AMIDASE-RELATED"/>
    <property type="match status" value="1"/>
</dbReference>
<feature type="compositionally biased region" description="Basic and acidic residues" evidence="1">
    <location>
        <begin position="746"/>
        <end position="759"/>
    </location>
</feature>
<dbReference type="Proteomes" id="UP000726170">
    <property type="component" value="Unassembled WGS sequence"/>
</dbReference>
<dbReference type="PANTHER" id="PTHR30032:SF8">
    <property type="entry name" value="GERMINATION-SPECIFIC N-ACETYLMURAMOYL-L-ALANINE AMIDASE"/>
    <property type="match status" value="1"/>
</dbReference>
<dbReference type="InterPro" id="IPR007253">
    <property type="entry name" value="Cell_wall-bd_2"/>
</dbReference>
<comment type="caution">
    <text evidence="4">The sequence shown here is derived from an EMBL/GenBank/DDBJ whole genome shotgun (WGS) entry which is preliminary data.</text>
</comment>
<proteinExistence type="predicted"/>
<organism evidence="4 5">
    <name type="scientific">Clostridium mobile</name>
    <dbReference type="NCBI Taxonomy" id="2841512"/>
    <lineage>
        <taxon>Bacteria</taxon>
        <taxon>Bacillati</taxon>
        <taxon>Bacillota</taxon>
        <taxon>Clostridia</taxon>
        <taxon>Eubacteriales</taxon>
        <taxon>Clostridiaceae</taxon>
        <taxon>Clostridium</taxon>
    </lineage>
</organism>
<feature type="region of interest" description="Disordered" evidence="1">
    <location>
        <begin position="744"/>
        <end position="784"/>
    </location>
</feature>
<evidence type="ECO:0000313" key="4">
    <source>
        <dbReference type="EMBL" id="MBU5485610.1"/>
    </source>
</evidence>
<dbReference type="InterPro" id="IPR027954">
    <property type="entry name" value="Transcobalamin-like_C"/>
</dbReference>
<name>A0ABS6EK67_9CLOT</name>
<feature type="compositionally biased region" description="Gly residues" evidence="1">
    <location>
        <begin position="766"/>
        <end position="776"/>
    </location>
</feature>
<feature type="signal peptide" evidence="2">
    <location>
        <begin position="1"/>
        <end position="29"/>
    </location>
</feature>
<reference evidence="4 5" key="1">
    <citation type="submission" date="2021-06" db="EMBL/GenBank/DDBJ databases">
        <authorList>
            <person name="Sun Q."/>
            <person name="Li D."/>
        </authorList>
    </citation>
    <scope>NUCLEOTIDE SEQUENCE [LARGE SCALE GENOMIC DNA]</scope>
    <source>
        <strain evidence="4 5">MSJ-11</strain>
    </source>
</reference>
<feature type="region of interest" description="Disordered" evidence="1">
    <location>
        <begin position="543"/>
        <end position="571"/>
    </location>
</feature>